<keyword evidence="2" id="KW-1185">Reference proteome</keyword>
<comment type="caution">
    <text evidence="1">The sequence shown here is derived from an EMBL/GenBank/DDBJ whole genome shotgun (WGS) entry which is preliminary data.</text>
</comment>
<dbReference type="EMBL" id="VIGI01000002">
    <property type="protein sequence ID" value="KAB8303618.1"/>
    <property type="molecule type" value="Genomic_DNA"/>
</dbReference>
<proteinExistence type="predicted"/>
<evidence type="ECO:0000313" key="2">
    <source>
        <dbReference type="Proteomes" id="UP000326757"/>
    </source>
</evidence>
<protein>
    <submittedName>
        <fullName evidence="1">Uncharacterized protein</fullName>
    </submittedName>
</protein>
<organism evidence="1 2">
    <name type="scientific">Monilinia laxa</name>
    <name type="common">Brown rot fungus</name>
    <name type="synonym">Sclerotinia laxa</name>
    <dbReference type="NCBI Taxonomy" id="61186"/>
    <lineage>
        <taxon>Eukaryota</taxon>
        <taxon>Fungi</taxon>
        <taxon>Dikarya</taxon>
        <taxon>Ascomycota</taxon>
        <taxon>Pezizomycotina</taxon>
        <taxon>Leotiomycetes</taxon>
        <taxon>Helotiales</taxon>
        <taxon>Sclerotiniaceae</taxon>
        <taxon>Monilinia</taxon>
    </lineage>
</organism>
<name>A0A5N6KIY2_MONLA</name>
<reference evidence="1 2" key="1">
    <citation type="submission" date="2019-06" db="EMBL/GenBank/DDBJ databases">
        <title>Genome Sequence of the Brown Rot Fungal Pathogen Monilinia laxa.</title>
        <authorList>
            <person name="De Miccolis Angelini R.M."/>
            <person name="Landi L."/>
            <person name="Abate D."/>
            <person name="Pollastro S."/>
            <person name="Romanazzi G."/>
            <person name="Faretra F."/>
        </authorList>
    </citation>
    <scope>NUCLEOTIDE SEQUENCE [LARGE SCALE GENOMIC DNA]</scope>
    <source>
        <strain evidence="1 2">Mlax316</strain>
    </source>
</reference>
<dbReference type="AlphaFoldDB" id="A0A5N6KIY2"/>
<accession>A0A5N6KIY2</accession>
<evidence type="ECO:0000313" key="1">
    <source>
        <dbReference type="EMBL" id="KAB8303618.1"/>
    </source>
</evidence>
<gene>
    <name evidence="1" type="ORF">EYC80_005014</name>
</gene>
<sequence length="113" mass="13042">MRSSTNSTSIHNNLDTNITDNSFNHTFLSYPTQTQTQTPSWLFISVFFEPPILHPLGVSKRDKRSMQSMFKNHQSMFKHHRVMNVSSKMTFDQNKNNRGIIAISVQPTLSNQI</sequence>
<dbReference type="Proteomes" id="UP000326757">
    <property type="component" value="Unassembled WGS sequence"/>
</dbReference>